<dbReference type="SUPFAM" id="SSF57850">
    <property type="entry name" value="RING/U-box"/>
    <property type="match status" value="1"/>
</dbReference>
<dbReference type="InterPro" id="IPR001607">
    <property type="entry name" value="Znf_UBP"/>
</dbReference>
<dbReference type="Gene3D" id="3.30.40.10">
    <property type="entry name" value="Zinc/RING finger domain, C3HC4 (zinc finger)"/>
    <property type="match status" value="1"/>
</dbReference>
<accession>A0A1Q8ZY01</accession>
<evidence type="ECO:0000259" key="1">
    <source>
        <dbReference type="PROSITE" id="PS50271"/>
    </source>
</evidence>
<dbReference type="OrthoDB" id="120315at2"/>
<evidence type="ECO:0000313" key="3">
    <source>
        <dbReference type="Proteomes" id="UP000186894"/>
    </source>
</evidence>
<sequence>MSYDFPAQGCSHRSTIRSVRPMSLGCEECLQTGQEWLHLRLCRTCGHVGCCDQSPGRHATAHFHTTGHPIMEGYDPPEGWGWCYVDETFVDLPNQTPQRGPIPRYD</sequence>
<keyword evidence="3" id="KW-1185">Reference proteome</keyword>
<evidence type="ECO:0000313" key="2">
    <source>
        <dbReference type="EMBL" id="OLP46794.1"/>
    </source>
</evidence>
<dbReference type="EMBL" id="MKIM01000019">
    <property type="protein sequence ID" value="OLP46794.1"/>
    <property type="molecule type" value="Genomic_DNA"/>
</dbReference>
<dbReference type="Proteomes" id="UP000186894">
    <property type="component" value="Unassembled WGS sequence"/>
</dbReference>
<proteinExistence type="predicted"/>
<reference evidence="2 3" key="1">
    <citation type="submission" date="2016-09" db="EMBL/GenBank/DDBJ databases">
        <title>Rhizobium oryziradicis sp. nov., isolated from the root of rice.</title>
        <authorList>
            <person name="Zhao J."/>
            <person name="Zhang X."/>
        </authorList>
    </citation>
    <scope>NUCLEOTIDE SEQUENCE [LARGE SCALE GENOMIC DNA]</scope>
    <source>
        <strain evidence="2 3">N19</strain>
    </source>
</reference>
<comment type="caution">
    <text evidence="2">The sequence shown here is derived from an EMBL/GenBank/DDBJ whole genome shotgun (WGS) entry which is preliminary data.</text>
</comment>
<protein>
    <recommendedName>
        <fullName evidence="1">UBP-type domain-containing protein</fullName>
    </recommendedName>
</protein>
<name>A0A1Q8ZY01_9HYPH</name>
<dbReference type="Pfam" id="PF02148">
    <property type="entry name" value="zf-UBP"/>
    <property type="match status" value="1"/>
</dbReference>
<organism evidence="2 3">
    <name type="scientific">Rhizobium oryziradicis</name>
    <dbReference type="NCBI Taxonomy" id="1867956"/>
    <lineage>
        <taxon>Bacteria</taxon>
        <taxon>Pseudomonadati</taxon>
        <taxon>Pseudomonadota</taxon>
        <taxon>Alphaproteobacteria</taxon>
        <taxon>Hyphomicrobiales</taxon>
        <taxon>Rhizobiaceae</taxon>
        <taxon>Rhizobium/Agrobacterium group</taxon>
        <taxon>Rhizobium</taxon>
    </lineage>
</organism>
<gene>
    <name evidence="2" type="ORF">BJF95_15375</name>
</gene>
<dbReference type="AlphaFoldDB" id="A0A1Q8ZY01"/>
<dbReference type="InterPro" id="IPR013083">
    <property type="entry name" value="Znf_RING/FYVE/PHD"/>
</dbReference>
<dbReference type="GO" id="GO:0008270">
    <property type="term" value="F:zinc ion binding"/>
    <property type="evidence" value="ECO:0007669"/>
    <property type="project" value="InterPro"/>
</dbReference>
<feature type="domain" description="UBP-type" evidence="1">
    <location>
        <begin position="8"/>
        <end position="106"/>
    </location>
</feature>
<dbReference type="STRING" id="1867956.BJF95_15375"/>
<dbReference type="PROSITE" id="PS50271">
    <property type="entry name" value="ZF_UBP"/>
    <property type="match status" value="1"/>
</dbReference>